<evidence type="ECO:0000256" key="1">
    <source>
        <dbReference type="ARBA" id="ARBA00023015"/>
    </source>
</evidence>
<evidence type="ECO:0000259" key="4">
    <source>
        <dbReference type="PROSITE" id="PS01124"/>
    </source>
</evidence>
<dbReference type="Gene3D" id="1.10.10.60">
    <property type="entry name" value="Homeodomain-like"/>
    <property type="match status" value="2"/>
</dbReference>
<dbReference type="PRINTS" id="PR00032">
    <property type="entry name" value="HTHARAC"/>
</dbReference>
<keyword evidence="3" id="KW-0804">Transcription</keyword>
<evidence type="ECO:0000256" key="2">
    <source>
        <dbReference type="ARBA" id="ARBA00023125"/>
    </source>
</evidence>
<feature type="domain" description="HTH araC/xylS-type" evidence="4">
    <location>
        <begin position="130"/>
        <end position="229"/>
    </location>
</feature>
<dbReference type="OrthoDB" id="5818519at2"/>
<dbReference type="PANTHER" id="PTHR43280:SF2">
    <property type="entry name" value="HTH-TYPE TRANSCRIPTIONAL REGULATOR EXSA"/>
    <property type="match status" value="1"/>
</dbReference>
<proteinExistence type="predicted"/>
<dbReference type="GO" id="GO:0043565">
    <property type="term" value="F:sequence-specific DNA binding"/>
    <property type="evidence" value="ECO:0007669"/>
    <property type="project" value="InterPro"/>
</dbReference>
<dbReference type="GO" id="GO:0003700">
    <property type="term" value="F:DNA-binding transcription factor activity"/>
    <property type="evidence" value="ECO:0007669"/>
    <property type="project" value="InterPro"/>
</dbReference>
<name>A0A511QUD2_9VIBR</name>
<dbReference type="EMBL" id="BJXK01000009">
    <property type="protein sequence ID" value="GEM80152.1"/>
    <property type="molecule type" value="Genomic_DNA"/>
</dbReference>
<dbReference type="InterPro" id="IPR009057">
    <property type="entry name" value="Homeodomain-like_sf"/>
</dbReference>
<evidence type="ECO:0000313" key="6">
    <source>
        <dbReference type="Proteomes" id="UP000321113"/>
    </source>
</evidence>
<dbReference type="RefSeq" id="WP_119009810.1">
    <property type="nucleotide sequence ID" value="NZ_BJXK01000009.1"/>
</dbReference>
<reference evidence="5 6" key="1">
    <citation type="submission" date="2019-07" db="EMBL/GenBank/DDBJ databases">
        <title>Whole genome shotgun sequence of Vibrio superstes NBRC 103154.</title>
        <authorList>
            <person name="Hosoyama A."/>
            <person name="Uohara A."/>
            <person name="Ohji S."/>
            <person name="Ichikawa N."/>
        </authorList>
    </citation>
    <scope>NUCLEOTIDE SEQUENCE [LARGE SCALE GENOMIC DNA]</scope>
    <source>
        <strain evidence="5 6">NBRC 103154</strain>
    </source>
</reference>
<comment type="caution">
    <text evidence="5">The sequence shown here is derived from an EMBL/GenBank/DDBJ whole genome shotgun (WGS) entry which is preliminary data.</text>
</comment>
<keyword evidence="6" id="KW-1185">Reference proteome</keyword>
<dbReference type="AlphaFoldDB" id="A0A511QUD2"/>
<dbReference type="SUPFAM" id="SSF46689">
    <property type="entry name" value="Homeodomain-like"/>
    <property type="match status" value="2"/>
</dbReference>
<protein>
    <submittedName>
        <fullName evidence="5">AraC family transcriptional regulator</fullName>
    </submittedName>
</protein>
<gene>
    <name evidence="5" type="ORF">VSU01S_23970</name>
</gene>
<accession>A0A511QUD2</accession>
<organism evidence="5 6">
    <name type="scientific">Vibrio superstes NBRC 103154</name>
    <dbReference type="NCBI Taxonomy" id="1219062"/>
    <lineage>
        <taxon>Bacteria</taxon>
        <taxon>Pseudomonadati</taxon>
        <taxon>Pseudomonadota</taxon>
        <taxon>Gammaproteobacteria</taxon>
        <taxon>Vibrionales</taxon>
        <taxon>Vibrionaceae</taxon>
        <taxon>Vibrio</taxon>
    </lineage>
</organism>
<evidence type="ECO:0000256" key="3">
    <source>
        <dbReference type="ARBA" id="ARBA00023163"/>
    </source>
</evidence>
<dbReference type="InterPro" id="IPR020449">
    <property type="entry name" value="Tscrpt_reg_AraC-type_HTH"/>
</dbReference>
<dbReference type="Proteomes" id="UP000321113">
    <property type="component" value="Unassembled WGS sequence"/>
</dbReference>
<dbReference type="SMART" id="SM00342">
    <property type="entry name" value="HTH_ARAC"/>
    <property type="match status" value="1"/>
</dbReference>
<keyword evidence="1" id="KW-0805">Transcription regulation</keyword>
<dbReference type="PROSITE" id="PS01124">
    <property type="entry name" value="HTH_ARAC_FAMILY_2"/>
    <property type="match status" value="1"/>
</dbReference>
<dbReference type="InterPro" id="IPR018060">
    <property type="entry name" value="HTH_AraC"/>
</dbReference>
<dbReference type="PANTHER" id="PTHR43280">
    <property type="entry name" value="ARAC-FAMILY TRANSCRIPTIONAL REGULATOR"/>
    <property type="match status" value="1"/>
</dbReference>
<dbReference type="Pfam" id="PF12833">
    <property type="entry name" value="HTH_18"/>
    <property type="match status" value="1"/>
</dbReference>
<keyword evidence="2" id="KW-0238">DNA-binding</keyword>
<evidence type="ECO:0000313" key="5">
    <source>
        <dbReference type="EMBL" id="GEM80152.1"/>
    </source>
</evidence>
<sequence>MQSKGYWLGKPVEDLTSQTYELSHLNSHFIDCGTDISILSQSDVRFAHFYFSKNLEPFFELSKKICRNLDKKLVVIHNNELSLKDLPADIIEKSIDITVKTEAEYFFPYSSIKGTERLSATPITSDTRIIKIERFISENMNKEIREEDVAKMVNLSTAYFSRFFRKHKKISFQDYLTLKRVNFAQQMLKNHPSEKVSSVAYQAGYSDVSYFNRVFKKQTTLTPTQYRKLTF</sequence>